<keyword evidence="3" id="KW-1185">Reference proteome</keyword>
<feature type="region of interest" description="Disordered" evidence="1">
    <location>
        <begin position="151"/>
        <end position="182"/>
    </location>
</feature>
<evidence type="ECO:0000313" key="2">
    <source>
        <dbReference type="EMBL" id="KAG9391783.1"/>
    </source>
</evidence>
<sequence length="182" mass="19726">MLARRKRRKPVFAEPLLSPAVPTEENPKSNPIDDSCMSVDLLLRAIPAVRTLAEAARSRSIDKAVVDRLSERGVALTGILHTLVEQDTGLSPSDEADLRTLLGSLEKLSAATLAGPTPDAAITESIKDMCHAVLQTNIDLQRTISSRTSSLLSSMREQFEGRRTPMPHTPTAADLPQPRLPS</sequence>
<accession>A0A8J6AR41</accession>
<dbReference type="EMBL" id="JAHDYR010000053">
    <property type="protein sequence ID" value="KAG9391783.1"/>
    <property type="molecule type" value="Genomic_DNA"/>
</dbReference>
<proteinExistence type="predicted"/>
<dbReference type="Proteomes" id="UP000717585">
    <property type="component" value="Unassembled WGS sequence"/>
</dbReference>
<evidence type="ECO:0000256" key="1">
    <source>
        <dbReference type="SAM" id="MobiDB-lite"/>
    </source>
</evidence>
<protein>
    <submittedName>
        <fullName evidence="2">Uncharacterized protein</fullName>
    </submittedName>
</protein>
<feature type="compositionally biased region" description="Basic residues" evidence="1">
    <location>
        <begin position="1"/>
        <end position="10"/>
    </location>
</feature>
<organism evidence="2 3">
    <name type="scientific">Carpediemonas membranifera</name>
    <dbReference type="NCBI Taxonomy" id="201153"/>
    <lineage>
        <taxon>Eukaryota</taxon>
        <taxon>Metamonada</taxon>
        <taxon>Carpediemonas-like organisms</taxon>
        <taxon>Carpediemonas</taxon>
    </lineage>
</organism>
<feature type="region of interest" description="Disordered" evidence="1">
    <location>
        <begin position="1"/>
        <end position="32"/>
    </location>
</feature>
<dbReference type="AlphaFoldDB" id="A0A8J6AR41"/>
<reference evidence="2" key="1">
    <citation type="submission" date="2021-05" db="EMBL/GenBank/DDBJ databases">
        <title>A free-living protist that lacks canonical eukaryotic 1 DNA replication and segregation systems.</title>
        <authorList>
            <person name="Salas-Leiva D.E."/>
            <person name="Tromer E.C."/>
            <person name="Curtis B.A."/>
            <person name="Jerlstrom-Hultqvist J."/>
            <person name="Kolisko M."/>
            <person name="Yi Z."/>
            <person name="Salas-Leiva J.S."/>
            <person name="Gallot-Lavallee L."/>
            <person name="Kops G.J.P.L."/>
            <person name="Archibald J.M."/>
            <person name="Simpson A.G.B."/>
            <person name="Roger A.J."/>
        </authorList>
    </citation>
    <scope>NUCLEOTIDE SEQUENCE</scope>
    <source>
        <strain evidence="2">BICM</strain>
    </source>
</reference>
<name>A0A8J6AR41_9EUKA</name>
<gene>
    <name evidence="2" type="ORF">J8273_6562</name>
</gene>
<comment type="caution">
    <text evidence="2">The sequence shown here is derived from an EMBL/GenBank/DDBJ whole genome shotgun (WGS) entry which is preliminary data.</text>
</comment>
<evidence type="ECO:0000313" key="3">
    <source>
        <dbReference type="Proteomes" id="UP000717585"/>
    </source>
</evidence>